<reference evidence="3 4" key="1">
    <citation type="journal article" date="2021" name="Plant Biotechnol. J.">
        <title>Multi-omics assisted identification of the key and species-specific regulatory components of drought-tolerant mechanisms in Gossypium stocksii.</title>
        <authorList>
            <person name="Yu D."/>
            <person name="Ke L."/>
            <person name="Zhang D."/>
            <person name="Wu Y."/>
            <person name="Sun Y."/>
            <person name="Mei J."/>
            <person name="Sun J."/>
            <person name="Sun Y."/>
        </authorList>
    </citation>
    <scope>NUCLEOTIDE SEQUENCE [LARGE SCALE GENOMIC DNA]</scope>
    <source>
        <strain evidence="4">cv. E1</strain>
        <tissue evidence="3">Leaf</tissue>
    </source>
</reference>
<gene>
    <name evidence="3" type="ORF">J1N35_037159</name>
</gene>
<dbReference type="SUPFAM" id="SSF52540">
    <property type="entry name" value="P-loop containing nucleoside triphosphate hydrolases"/>
    <property type="match status" value="1"/>
</dbReference>
<proteinExistence type="predicted"/>
<dbReference type="AlphaFoldDB" id="A0A9D3UJC6"/>
<dbReference type="EMBL" id="JAIQCV010000011">
    <property type="protein sequence ID" value="KAH1046375.1"/>
    <property type="molecule type" value="Genomic_DNA"/>
</dbReference>
<dbReference type="PANTHER" id="PTHR43023">
    <property type="entry name" value="PROTEIN TRIGALACTOSYLDIACYLGLYCEROL 3, CHLOROPLASTIC"/>
    <property type="match status" value="1"/>
</dbReference>
<feature type="domain" description="ABC transporter" evidence="2">
    <location>
        <begin position="51"/>
        <end position="78"/>
    </location>
</feature>
<protein>
    <recommendedName>
        <fullName evidence="2">ABC transporter domain-containing protein</fullName>
    </recommendedName>
</protein>
<dbReference type="GO" id="GO:0016887">
    <property type="term" value="F:ATP hydrolysis activity"/>
    <property type="evidence" value="ECO:0007669"/>
    <property type="project" value="InterPro"/>
</dbReference>
<keyword evidence="4" id="KW-1185">Reference proteome</keyword>
<dbReference type="Proteomes" id="UP000828251">
    <property type="component" value="Unassembled WGS sequence"/>
</dbReference>
<evidence type="ECO:0000313" key="3">
    <source>
        <dbReference type="EMBL" id="KAH1046375.1"/>
    </source>
</evidence>
<dbReference type="Pfam" id="PF00005">
    <property type="entry name" value="ABC_tran"/>
    <property type="match status" value="1"/>
</dbReference>
<comment type="caution">
    <text evidence="3">The sequence shown here is derived from an EMBL/GenBank/DDBJ whole genome shotgun (WGS) entry which is preliminary data.</text>
</comment>
<dbReference type="InterPro" id="IPR027417">
    <property type="entry name" value="P-loop_NTPase"/>
</dbReference>
<evidence type="ECO:0000313" key="4">
    <source>
        <dbReference type="Proteomes" id="UP000828251"/>
    </source>
</evidence>
<dbReference type="PANTHER" id="PTHR43023:SF3">
    <property type="entry name" value="PROTEIN TRIGALACTOSYLDIACYLGLYCEROL 3, CHLOROPLASTIC"/>
    <property type="match status" value="1"/>
</dbReference>
<dbReference type="GO" id="GO:0005524">
    <property type="term" value="F:ATP binding"/>
    <property type="evidence" value="ECO:0007669"/>
    <property type="project" value="InterPro"/>
</dbReference>
<dbReference type="Gene3D" id="3.40.50.300">
    <property type="entry name" value="P-loop containing nucleotide triphosphate hydrolases"/>
    <property type="match status" value="1"/>
</dbReference>
<organism evidence="3 4">
    <name type="scientific">Gossypium stocksii</name>
    <dbReference type="NCBI Taxonomy" id="47602"/>
    <lineage>
        <taxon>Eukaryota</taxon>
        <taxon>Viridiplantae</taxon>
        <taxon>Streptophyta</taxon>
        <taxon>Embryophyta</taxon>
        <taxon>Tracheophyta</taxon>
        <taxon>Spermatophyta</taxon>
        <taxon>Magnoliopsida</taxon>
        <taxon>eudicotyledons</taxon>
        <taxon>Gunneridae</taxon>
        <taxon>Pentapetalae</taxon>
        <taxon>rosids</taxon>
        <taxon>malvids</taxon>
        <taxon>Malvales</taxon>
        <taxon>Malvaceae</taxon>
        <taxon>Malvoideae</taxon>
        <taxon>Gossypium</taxon>
    </lineage>
</organism>
<name>A0A9D3UJC6_9ROSI</name>
<accession>A0A9D3UJC6</accession>
<dbReference type="InterPro" id="IPR003439">
    <property type="entry name" value="ABC_transporter-like_ATP-bd"/>
</dbReference>
<dbReference type="OrthoDB" id="6500128at2759"/>
<sequence length="100" mass="10817">MEMYGFTLNFNIYVGVMIQLFKVKEKHRQLAENANGGAATKKQSPGELRLHKGVGIIGPSGIGKSTILKIIAGLLAPNKVFQSAAIFDSLTVRENVGFLL</sequence>
<evidence type="ECO:0000259" key="2">
    <source>
        <dbReference type="Pfam" id="PF00005"/>
    </source>
</evidence>
<evidence type="ECO:0000256" key="1">
    <source>
        <dbReference type="ARBA" id="ARBA00022448"/>
    </source>
</evidence>
<keyword evidence="1" id="KW-0813">Transport</keyword>